<evidence type="ECO:0000313" key="2">
    <source>
        <dbReference type="Proteomes" id="UP000594632"/>
    </source>
</evidence>
<evidence type="ECO:0000313" key="1">
    <source>
        <dbReference type="EMBL" id="QPG48603.1"/>
    </source>
</evidence>
<dbReference type="AlphaFoldDB" id="A0A7S9IGB5"/>
<proteinExistence type="predicted"/>
<dbReference type="EMBL" id="CP050869">
    <property type="protein sequence ID" value="QPG48603.1"/>
    <property type="molecule type" value="Genomic_DNA"/>
</dbReference>
<reference evidence="1 2" key="1">
    <citation type="journal article" date="2020" name="Nat. Commun.">
        <title>The structures of two archaeal type IV pili illuminate evolutionary relationships.</title>
        <authorList>
            <person name="Wang F."/>
            <person name="Baquero D.P."/>
            <person name="Su Z."/>
            <person name="Beltran L.C."/>
            <person name="Prangishvili D."/>
            <person name="Krupovic M."/>
            <person name="Egelman E.H."/>
        </authorList>
    </citation>
    <scope>NUCLEOTIDE SEQUENCE [LARGE SCALE GENOMIC DNA]</scope>
    <source>
        <strain evidence="1 2">POZ149</strain>
    </source>
</reference>
<protein>
    <submittedName>
        <fullName evidence="1">Uncharacterized protein</fullName>
    </submittedName>
</protein>
<dbReference type="Proteomes" id="UP000594632">
    <property type="component" value="Chromosome"/>
</dbReference>
<sequence length="73" mass="8696">MVPNLTLNKEEDTLGYWRLLVELWRRHDFILVVAGGVKVLNKGISFSKLQVRRQLCLVRLKRHIVKKEREKLD</sequence>
<organism evidence="1 2">
    <name type="scientific">Saccharolobus solfataricus</name>
    <name type="common">Sulfolobus solfataricus</name>
    <dbReference type="NCBI Taxonomy" id="2287"/>
    <lineage>
        <taxon>Archaea</taxon>
        <taxon>Thermoproteota</taxon>
        <taxon>Thermoprotei</taxon>
        <taxon>Sulfolobales</taxon>
        <taxon>Sulfolobaceae</taxon>
        <taxon>Saccharolobus</taxon>
    </lineage>
</organism>
<name>A0A7S9IGB5_SACSO</name>
<accession>A0A7S9IGB5</accession>
<gene>
    <name evidence="1" type="ORF">HFC64_00095</name>
</gene>